<evidence type="ECO:0008006" key="6">
    <source>
        <dbReference type="Google" id="ProtNLM"/>
    </source>
</evidence>
<dbReference type="PROSITE" id="PS50188">
    <property type="entry name" value="B302_SPRY"/>
    <property type="match status" value="1"/>
</dbReference>
<feature type="region of interest" description="Disordered" evidence="1">
    <location>
        <begin position="171"/>
        <end position="197"/>
    </location>
</feature>
<feature type="compositionally biased region" description="Low complexity" evidence="1">
    <location>
        <begin position="76"/>
        <end position="86"/>
    </location>
</feature>
<evidence type="ECO:0000256" key="1">
    <source>
        <dbReference type="SAM" id="MobiDB-lite"/>
    </source>
</evidence>
<dbReference type="InterPro" id="IPR024964">
    <property type="entry name" value="CTLH/CRA"/>
</dbReference>
<name>A0A9P8CY62_MORAP</name>
<dbReference type="InterPro" id="IPR006595">
    <property type="entry name" value="CTLH_C"/>
</dbReference>
<dbReference type="CDD" id="cd12909">
    <property type="entry name" value="SPRY_RanBP9_10"/>
    <property type="match status" value="1"/>
</dbReference>
<dbReference type="InterPro" id="IPR035782">
    <property type="entry name" value="SPRY_RanBP9/10"/>
</dbReference>
<dbReference type="PANTHER" id="PTHR12864">
    <property type="entry name" value="RAN BINDING PROTEIN 9-RELATED"/>
    <property type="match status" value="1"/>
</dbReference>
<feature type="compositionally biased region" description="Polar residues" evidence="1">
    <location>
        <begin position="127"/>
        <end position="136"/>
    </location>
</feature>
<dbReference type="InterPro" id="IPR013144">
    <property type="entry name" value="CRA_dom"/>
</dbReference>
<gene>
    <name evidence="4" type="ORF">KVV02_004229</name>
</gene>
<organism evidence="4 5">
    <name type="scientific">Mortierella alpina</name>
    <name type="common">Oleaginous fungus</name>
    <name type="synonym">Mortierella renispora</name>
    <dbReference type="NCBI Taxonomy" id="64518"/>
    <lineage>
        <taxon>Eukaryota</taxon>
        <taxon>Fungi</taxon>
        <taxon>Fungi incertae sedis</taxon>
        <taxon>Mucoromycota</taxon>
        <taxon>Mortierellomycotina</taxon>
        <taxon>Mortierellomycetes</taxon>
        <taxon>Mortierellales</taxon>
        <taxon>Mortierellaceae</taxon>
        <taxon>Mortierella</taxon>
    </lineage>
</organism>
<feature type="region of interest" description="Disordered" evidence="1">
    <location>
        <begin position="1"/>
        <end position="61"/>
    </location>
</feature>
<feature type="region of interest" description="Disordered" evidence="1">
    <location>
        <begin position="740"/>
        <end position="759"/>
    </location>
</feature>
<feature type="region of interest" description="Disordered" evidence="1">
    <location>
        <begin position="251"/>
        <end position="325"/>
    </location>
</feature>
<feature type="domain" description="B30.2/SPRY" evidence="2">
    <location>
        <begin position="310"/>
        <end position="497"/>
    </location>
</feature>
<feature type="compositionally biased region" description="Basic and acidic residues" evidence="1">
    <location>
        <begin position="647"/>
        <end position="663"/>
    </location>
</feature>
<evidence type="ECO:0000313" key="4">
    <source>
        <dbReference type="EMBL" id="KAG9323109.1"/>
    </source>
</evidence>
<feature type="compositionally biased region" description="Low complexity" evidence="1">
    <location>
        <begin position="116"/>
        <end position="126"/>
    </location>
</feature>
<dbReference type="InterPro" id="IPR013320">
    <property type="entry name" value="ConA-like_dom_sf"/>
</dbReference>
<dbReference type="Gene3D" id="2.60.120.920">
    <property type="match status" value="1"/>
</dbReference>
<protein>
    <recommendedName>
        <fullName evidence="6">SPRY-domain-containing protein</fullName>
    </recommendedName>
</protein>
<dbReference type="Pfam" id="PF00622">
    <property type="entry name" value="SPRY"/>
    <property type="match status" value="1"/>
</dbReference>
<dbReference type="SMART" id="SM00449">
    <property type="entry name" value="SPRY"/>
    <property type="match status" value="1"/>
</dbReference>
<evidence type="ECO:0000259" key="3">
    <source>
        <dbReference type="PROSITE" id="PS50897"/>
    </source>
</evidence>
<dbReference type="InterPro" id="IPR050618">
    <property type="entry name" value="Ubq-SigPath_Reg"/>
</dbReference>
<proteinExistence type="predicted"/>
<dbReference type="SUPFAM" id="SSF49899">
    <property type="entry name" value="Concanavalin A-like lectins/glucanases"/>
    <property type="match status" value="1"/>
</dbReference>
<dbReference type="InterPro" id="IPR003877">
    <property type="entry name" value="SPRY_dom"/>
</dbReference>
<feature type="domain" description="CTLH" evidence="3">
    <location>
        <begin position="586"/>
        <end position="643"/>
    </location>
</feature>
<feature type="region of interest" description="Disordered" evidence="1">
    <location>
        <begin position="116"/>
        <end position="152"/>
    </location>
</feature>
<dbReference type="PROSITE" id="PS50897">
    <property type="entry name" value="CTLH"/>
    <property type="match status" value="1"/>
</dbReference>
<comment type="caution">
    <text evidence="4">The sequence shown here is derived from an EMBL/GenBank/DDBJ whole genome shotgun (WGS) entry which is preliminary data.</text>
</comment>
<accession>A0A9P8CY62</accession>
<dbReference type="EMBL" id="JAIFTL010000115">
    <property type="protein sequence ID" value="KAG9323109.1"/>
    <property type="molecule type" value="Genomic_DNA"/>
</dbReference>
<dbReference type="InterPro" id="IPR043136">
    <property type="entry name" value="B30.2/SPRY_sf"/>
</dbReference>
<feature type="compositionally biased region" description="Polar residues" evidence="1">
    <location>
        <begin position="52"/>
        <end position="61"/>
    </location>
</feature>
<dbReference type="SMART" id="SM00757">
    <property type="entry name" value="CRA"/>
    <property type="match status" value="1"/>
</dbReference>
<feature type="region of interest" description="Disordered" evidence="1">
    <location>
        <begin position="557"/>
        <end position="581"/>
    </location>
</feature>
<reference evidence="4" key="1">
    <citation type="submission" date="2021-07" db="EMBL/GenBank/DDBJ databases">
        <title>Draft genome of Mortierella alpina, strain LL118, isolated from an aspen leaf litter sample.</title>
        <authorList>
            <person name="Yang S."/>
            <person name="Vinatzer B.A."/>
        </authorList>
    </citation>
    <scope>NUCLEOTIDE SEQUENCE</scope>
    <source>
        <strain evidence="4">LL118</strain>
    </source>
</reference>
<dbReference type="Pfam" id="PF10607">
    <property type="entry name" value="CTLH"/>
    <property type="match status" value="1"/>
</dbReference>
<dbReference type="SMART" id="SM00668">
    <property type="entry name" value="CTLH"/>
    <property type="match status" value="1"/>
</dbReference>
<feature type="compositionally biased region" description="Low complexity" evidence="1">
    <location>
        <begin position="283"/>
        <end position="303"/>
    </location>
</feature>
<dbReference type="InterPro" id="IPR001870">
    <property type="entry name" value="B30.2/SPRY"/>
</dbReference>
<sequence length="820" mass="89404">MSQQDRQRRALPGHSSSGAPDSRVHQEQDGVSNAEDNDTRSQIQTPRPPVLNPSSATSSSPALVYDPILASGSSTALTAAPLSPAAQVGGDEDVDMDDQSGLNVIVPTEQASTAAPSYSATSAANAQDQGLSTVTAETDAPWASTSDREQTSLATTSYARRYPSLTLRAAQHRATPSPHPRHAFLPLPEREDTSRPRSITFGTLKKASMANRASSTSSFPAGKKSKMAQLPGYLRHTTFAQHFQPEGVALDYTATSPTGREPSKRRRLLSESGRRRHSHTYQDSDSSSCDSSSSSSSSSSGSGSESGGSSHGNDSGAHAERRPLRYHLPSRWSSVEKTEKTMLFEDDLEVHYTGPGKADTDASAIRANRPIPPQCGVYYYEVFIKSKGQQGYIGIGVCNSSVVLERLPGWEPQSWGYHGDDGNIFGGCGNGRPFGPIFTTGDTIGCGINFRDMSLFYTKNGQFLGVAFRDLKGSLYPTVGMRTAGEIVEANFGQRDFVFDIESYVKELKTEAWQELENTFQKTIDEKNQVGVLSQGLSQLVLSYMIHHGYSESAKQFSSDLVPQSQRKGGSSSGSKDADSYPLVVDTERRKVIRTAILAGDIDRAIDLLETHYAGVMASQEDMLFQLRCRKFVEMVAASSSPLQALDRQERRGRTGKERHDSEVVESNLSMDVDQDTSKRRGSVASRSQENYDGLDGLGPLKDTIVFGQFLQEQYGNNRRESVQQTLRETFSVLAYSHNSHNRHSNSASTAVLHPSKLSRPVSREKVADTVNTAILASQNLPTTAPLETVYRHTNVILSELTKQGVGEAAFFDLYKDCLQ</sequence>
<dbReference type="Proteomes" id="UP000717515">
    <property type="component" value="Unassembled WGS sequence"/>
</dbReference>
<evidence type="ECO:0000259" key="2">
    <source>
        <dbReference type="PROSITE" id="PS50188"/>
    </source>
</evidence>
<dbReference type="AlphaFoldDB" id="A0A9P8CY62"/>
<feature type="region of interest" description="Disordered" evidence="1">
    <location>
        <begin position="644"/>
        <end position="696"/>
    </location>
</feature>
<evidence type="ECO:0000313" key="5">
    <source>
        <dbReference type="Proteomes" id="UP000717515"/>
    </source>
</evidence>
<feature type="compositionally biased region" description="Polar residues" evidence="1">
    <location>
        <begin position="557"/>
        <end position="568"/>
    </location>
</feature>
<feature type="region of interest" description="Disordered" evidence="1">
    <location>
        <begin position="76"/>
        <end position="98"/>
    </location>
</feature>